<dbReference type="Proteomes" id="UP001589688">
    <property type="component" value="Unassembled WGS sequence"/>
</dbReference>
<reference evidence="1 2" key="1">
    <citation type="submission" date="2024-09" db="EMBL/GenBank/DDBJ databases">
        <authorList>
            <person name="Sun Q."/>
            <person name="Mori K."/>
        </authorList>
    </citation>
    <scope>NUCLEOTIDE SEQUENCE [LARGE SCALE GENOMIC DNA]</scope>
    <source>
        <strain evidence="1 2">ATCC 51272</strain>
    </source>
</reference>
<keyword evidence="2" id="KW-1185">Reference proteome</keyword>
<proteinExistence type="predicted"/>
<sequence>MNLHENFVITINRQFGTGGHEIGMELARRLGVKMIDKQILRAVAEKFHLTEQEAELLETQRPSWWEDFTMFYQGFIKVNEYVVNPRDITSRQLFYAQARAMKEIAAKESCVVIGRCGFDVFKEHPNRQSIFLHAPLDVRLNRIMKKYHVDERKARVMIEDNDYTRELYTKLYTGTERYDARNYDLTLDVSAFGVNGAADFLMGYIGA</sequence>
<evidence type="ECO:0000313" key="2">
    <source>
        <dbReference type="Proteomes" id="UP001589688"/>
    </source>
</evidence>
<dbReference type="Gene3D" id="3.40.50.300">
    <property type="entry name" value="P-loop containing nucleotide triphosphate hydrolases"/>
    <property type="match status" value="1"/>
</dbReference>
<evidence type="ECO:0000313" key="1">
    <source>
        <dbReference type="EMBL" id="MFB9897485.1"/>
    </source>
</evidence>
<dbReference type="EMBL" id="JBHLZF010000002">
    <property type="protein sequence ID" value="MFB9897485.1"/>
    <property type="molecule type" value="Genomic_DNA"/>
</dbReference>
<gene>
    <name evidence="1" type="ORF">ACFFK8_06685</name>
</gene>
<organism evidence="1 2">
    <name type="scientific">Hallella seregens ATCC 51272</name>
    <dbReference type="NCBI Taxonomy" id="1336250"/>
    <lineage>
        <taxon>Bacteria</taxon>
        <taxon>Pseudomonadati</taxon>
        <taxon>Bacteroidota</taxon>
        <taxon>Bacteroidia</taxon>
        <taxon>Bacteroidales</taxon>
        <taxon>Prevotellaceae</taxon>
        <taxon>Hallella</taxon>
    </lineage>
</organism>
<dbReference type="Pfam" id="PF13189">
    <property type="entry name" value="Cytidylate_kin2"/>
    <property type="match status" value="1"/>
</dbReference>
<dbReference type="InterPro" id="IPR027417">
    <property type="entry name" value="P-loop_NTPase"/>
</dbReference>
<dbReference type="RefSeq" id="WP_005843487.1">
    <property type="nucleotide sequence ID" value="NZ_JADU01000026.1"/>
</dbReference>
<protein>
    <submittedName>
        <fullName evidence="1">AAA family ATPase</fullName>
    </submittedName>
</protein>
<accession>A0ABV5ZKM4</accession>
<name>A0ABV5ZKM4_9BACT</name>
<comment type="caution">
    <text evidence="1">The sequence shown here is derived from an EMBL/GenBank/DDBJ whole genome shotgun (WGS) entry which is preliminary data.</text>
</comment>
<dbReference type="SUPFAM" id="SSF52540">
    <property type="entry name" value="P-loop containing nucleoside triphosphate hydrolases"/>
    <property type="match status" value="1"/>
</dbReference>